<proteinExistence type="predicted"/>
<protein>
    <submittedName>
        <fullName evidence="1">Uncharacterized protein</fullName>
    </submittedName>
</protein>
<gene>
    <name evidence="1" type="ORF">R0135_13910</name>
</gene>
<evidence type="ECO:0000313" key="2">
    <source>
        <dbReference type="Proteomes" id="UP001626537"/>
    </source>
</evidence>
<evidence type="ECO:0000313" key="1">
    <source>
        <dbReference type="EMBL" id="WOJ92872.1"/>
    </source>
</evidence>
<keyword evidence="2" id="KW-1185">Reference proteome</keyword>
<accession>A0ABZ0I048</accession>
<dbReference type="Proteomes" id="UP001626537">
    <property type="component" value="Chromosome"/>
</dbReference>
<name>A0ABZ0I048_9GAMM</name>
<sequence>MTKTIADLVNFASSTALTEHEERETPASTPLITTLYDPYTSNFRGFLAQR</sequence>
<dbReference type="EMBL" id="CP136864">
    <property type="protein sequence ID" value="WOJ92872.1"/>
    <property type="molecule type" value="Genomic_DNA"/>
</dbReference>
<dbReference type="RefSeq" id="WP_407347530.1">
    <property type="nucleotide sequence ID" value="NZ_CP136864.1"/>
</dbReference>
<reference evidence="1 2" key="1">
    <citation type="submission" date="2023-10" db="EMBL/GenBank/DDBJ databases">
        <title>Two novel species belonging to the OM43/NOR5 clade.</title>
        <authorList>
            <person name="Park M."/>
        </authorList>
    </citation>
    <scope>NUCLEOTIDE SEQUENCE [LARGE SCALE GENOMIC DNA]</scope>
    <source>
        <strain evidence="1 2">IMCC43200</strain>
    </source>
</reference>
<organism evidence="1 2">
    <name type="scientific">Congregibacter variabilis</name>
    <dbReference type="NCBI Taxonomy" id="3081200"/>
    <lineage>
        <taxon>Bacteria</taxon>
        <taxon>Pseudomonadati</taxon>
        <taxon>Pseudomonadota</taxon>
        <taxon>Gammaproteobacteria</taxon>
        <taxon>Cellvibrionales</taxon>
        <taxon>Halieaceae</taxon>
        <taxon>Congregibacter</taxon>
    </lineage>
</organism>